<proteinExistence type="predicted"/>
<dbReference type="InterPro" id="IPR002252">
    <property type="entry name" value="Glyco_hydro_36"/>
</dbReference>
<dbReference type="RefSeq" id="WP_138001987.1">
    <property type="nucleotide sequence ID" value="NZ_QGQD01000023.1"/>
</dbReference>
<dbReference type="Proteomes" id="UP000306509">
    <property type="component" value="Unassembled WGS sequence"/>
</dbReference>
<dbReference type="EMBL" id="QGQD01000023">
    <property type="protein sequence ID" value="TLD02097.1"/>
    <property type="molecule type" value="Genomic_DNA"/>
</dbReference>
<sequence length="586" mass="68153">MKKLSYRIGEIPKESKRKVTYTAEQKGETAYIHFSVQTEGEELFSPLTLRIYVPAIEVHYRWTPKLHLIKALNSDWFENLYLTNGFTGAPVECLLSPDHKNCACIGLSDTLSTIGLKALPVEETGEYEFEIILFSRETTLRKSYEVTVRLDMREIPYYQSLKEVSRWWETLEGMASAFVPQGAKELVYSTWYSYHQRVSQEELLRQCGMAKEIGCGTVIVDDGWQTEDNARGYAYCGDWEAAESKMPDIRKFADSLHKIGMRVLFWYSVPFIGERSANFAQFQDMLIDPDADREWHVLDPRYPAVREFIIGLYEKALTEWGLDGFKLDFVDEFVVTAFSGRETDERRDYQSFEEAADRLMTDCISRLKHIKPDILLEFRQTYNGPRMRTYGNIFRAVDCPMDDVENKVRVTDIRLIAGESAVHSDMVMWHYEDSVESAALQMIQVLFSVPQISMRLEDLKKAHYQMLEFYCSLWNKYKQAFISGEFIPLNPTERYSVIKGIYKNTLVCTYHLTELIELERSYDEMVFVNGTFRSDLILSVKEEGVYDREVYDCMGNLVEKDSFSFNKGVHIWDVPKCGCVVLKMRL</sequence>
<evidence type="ECO:0000256" key="2">
    <source>
        <dbReference type="ARBA" id="ARBA00023295"/>
    </source>
</evidence>
<organism evidence="3 4">
    <name type="scientific">Robinsoniella peoriensis</name>
    <dbReference type="NCBI Taxonomy" id="180332"/>
    <lineage>
        <taxon>Bacteria</taxon>
        <taxon>Bacillati</taxon>
        <taxon>Bacillota</taxon>
        <taxon>Clostridia</taxon>
        <taxon>Lachnospirales</taxon>
        <taxon>Lachnospiraceae</taxon>
        <taxon>Robinsoniella</taxon>
    </lineage>
</organism>
<keyword evidence="2" id="KW-0326">Glycosidase</keyword>
<protein>
    <submittedName>
        <fullName evidence="3">Alpha-galactosidase</fullName>
    </submittedName>
</protein>
<reference evidence="3 4" key="1">
    <citation type="journal article" date="2019" name="Anaerobe">
        <title>Detection of Robinsoniella peoriensis in multiple bone samples of a trauma patient.</title>
        <authorList>
            <person name="Schrottner P."/>
            <person name="Hartwich K."/>
            <person name="Bunk B."/>
            <person name="Schober I."/>
            <person name="Helbig S."/>
            <person name="Rudolph W.W."/>
            <person name="Gunzer F."/>
        </authorList>
    </citation>
    <scope>NUCLEOTIDE SEQUENCE [LARGE SCALE GENOMIC DNA]</scope>
    <source>
        <strain evidence="3 4">DSM 106044</strain>
    </source>
</reference>
<evidence type="ECO:0000313" key="3">
    <source>
        <dbReference type="EMBL" id="TLD02097.1"/>
    </source>
</evidence>
<dbReference type="InterPro" id="IPR050985">
    <property type="entry name" value="Alpha-glycosidase_related"/>
</dbReference>
<dbReference type="STRING" id="180332.GCA_000797495_00833"/>
<comment type="caution">
    <text evidence="3">The sequence shown here is derived from an EMBL/GenBank/DDBJ whole genome shotgun (WGS) entry which is preliminary data.</text>
</comment>
<dbReference type="InterPro" id="IPR017853">
    <property type="entry name" value="GH"/>
</dbReference>
<dbReference type="CDD" id="cd14791">
    <property type="entry name" value="GH36"/>
    <property type="match status" value="1"/>
</dbReference>
<name>A0A4U8QAT8_9FIRM</name>
<keyword evidence="4" id="KW-1185">Reference proteome</keyword>
<accession>A0A4U8QAT8</accession>
<dbReference type="SUPFAM" id="SSF51445">
    <property type="entry name" value="(Trans)glycosidases"/>
    <property type="match status" value="1"/>
</dbReference>
<keyword evidence="1" id="KW-0378">Hydrolase</keyword>
<dbReference type="Pfam" id="PF02065">
    <property type="entry name" value="Melibiase"/>
    <property type="match status" value="1"/>
</dbReference>
<evidence type="ECO:0000313" key="4">
    <source>
        <dbReference type="Proteomes" id="UP000306509"/>
    </source>
</evidence>
<dbReference type="GO" id="GO:0004557">
    <property type="term" value="F:alpha-galactosidase activity"/>
    <property type="evidence" value="ECO:0007669"/>
    <property type="project" value="InterPro"/>
</dbReference>
<evidence type="ECO:0000256" key="1">
    <source>
        <dbReference type="ARBA" id="ARBA00022801"/>
    </source>
</evidence>
<dbReference type="InterPro" id="IPR013785">
    <property type="entry name" value="Aldolase_TIM"/>
</dbReference>
<dbReference type="Gene3D" id="3.20.20.70">
    <property type="entry name" value="Aldolase class I"/>
    <property type="match status" value="1"/>
</dbReference>
<dbReference type="PANTHER" id="PTHR43053">
    <property type="entry name" value="GLYCOSIDASE FAMILY 31"/>
    <property type="match status" value="1"/>
</dbReference>
<gene>
    <name evidence="3" type="ORF">DSM106044_01134</name>
</gene>
<dbReference type="AlphaFoldDB" id="A0A4U8QAT8"/>
<dbReference type="PANTHER" id="PTHR43053:SF3">
    <property type="entry name" value="ALPHA-GALACTOSIDASE C-RELATED"/>
    <property type="match status" value="1"/>
</dbReference>
<dbReference type="GO" id="GO:0016052">
    <property type="term" value="P:carbohydrate catabolic process"/>
    <property type="evidence" value="ECO:0007669"/>
    <property type="project" value="InterPro"/>
</dbReference>